<proteinExistence type="predicted"/>
<keyword evidence="2" id="KW-1185">Reference proteome</keyword>
<name>A0AAW2FAH3_9HYME</name>
<protein>
    <submittedName>
        <fullName evidence="1">Uncharacterized protein</fullName>
    </submittedName>
</protein>
<dbReference type="EMBL" id="JADYXP020000013">
    <property type="protein sequence ID" value="KAL0111964.1"/>
    <property type="molecule type" value="Genomic_DNA"/>
</dbReference>
<dbReference type="AlphaFoldDB" id="A0AAW2FAH3"/>
<dbReference type="Proteomes" id="UP001430953">
    <property type="component" value="Unassembled WGS sequence"/>
</dbReference>
<gene>
    <name evidence="1" type="ORF">PUN28_013293</name>
</gene>
<evidence type="ECO:0000313" key="1">
    <source>
        <dbReference type="EMBL" id="KAL0111964.1"/>
    </source>
</evidence>
<sequence length="97" mass="10870">MPRARRSFSCVYGAALKGSGPSGKQSRHETLDGIIIGLKIIRFNPLPQICCNTFPPFSSANKNFLSVERHISFSFFFCREANKLQRVPLLAINANIR</sequence>
<reference evidence="1 2" key="1">
    <citation type="submission" date="2023-03" db="EMBL/GenBank/DDBJ databases">
        <title>High recombination rates correlate with genetic variation in Cardiocondyla obscurior ants.</title>
        <authorList>
            <person name="Errbii M."/>
        </authorList>
    </citation>
    <scope>NUCLEOTIDE SEQUENCE [LARGE SCALE GENOMIC DNA]</scope>
    <source>
        <strain evidence="1">Alpha-2009</strain>
        <tissue evidence="1">Whole body</tissue>
    </source>
</reference>
<organism evidence="1 2">
    <name type="scientific">Cardiocondyla obscurior</name>
    <dbReference type="NCBI Taxonomy" id="286306"/>
    <lineage>
        <taxon>Eukaryota</taxon>
        <taxon>Metazoa</taxon>
        <taxon>Ecdysozoa</taxon>
        <taxon>Arthropoda</taxon>
        <taxon>Hexapoda</taxon>
        <taxon>Insecta</taxon>
        <taxon>Pterygota</taxon>
        <taxon>Neoptera</taxon>
        <taxon>Endopterygota</taxon>
        <taxon>Hymenoptera</taxon>
        <taxon>Apocrita</taxon>
        <taxon>Aculeata</taxon>
        <taxon>Formicoidea</taxon>
        <taxon>Formicidae</taxon>
        <taxon>Myrmicinae</taxon>
        <taxon>Cardiocondyla</taxon>
    </lineage>
</organism>
<comment type="caution">
    <text evidence="1">The sequence shown here is derived from an EMBL/GenBank/DDBJ whole genome shotgun (WGS) entry which is preliminary data.</text>
</comment>
<evidence type="ECO:0000313" key="2">
    <source>
        <dbReference type="Proteomes" id="UP001430953"/>
    </source>
</evidence>
<accession>A0AAW2FAH3</accession>